<dbReference type="GO" id="GO:0016491">
    <property type="term" value="F:oxidoreductase activity"/>
    <property type="evidence" value="ECO:0007669"/>
    <property type="project" value="InterPro"/>
</dbReference>
<keyword evidence="6 11" id="KW-0460">Magnesium</keyword>
<dbReference type="Gene3D" id="3.20.20.70">
    <property type="entry name" value="Aldolase class I"/>
    <property type="match status" value="1"/>
</dbReference>
<keyword evidence="3 11" id="KW-0285">Flavoprotein</keyword>
<comment type="function">
    <text evidence="11">Involved in the biosynthesis of isoprenoids. Catalyzes the 1,3-allylic rearrangement of the homoallylic substrate isopentenyl (IPP) to its allylic isomer, dimethylallyl diphosphate (DMAPP).</text>
</comment>
<dbReference type="GO" id="GO:0070402">
    <property type="term" value="F:NADPH binding"/>
    <property type="evidence" value="ECO:0007669"/>
    <property type="project" value="UniProtKB-UniRule"/>
</dbReference>
<feature type="domain" description="FMN-dependent dehydrogenase" evidence="12">
    <location>
        <begin position="173"/>
        <end position="327"/>
    </location>
</feature>
<evidence type="ECO:0000256" key="2">
    <source>
        <dbReference type="ARBA" id="ARBA00022490"/>
    </source>
</evidence>
<accession>A0A7X2XFR7</accession>
<keyword evidence="5 11" id="KW-0479">Metal-binding</keyword>
<evidence type="ECO:0000256" key="8">
    <source>
        <dbReference type="ARBA" id="ARBA00023229"/>
    </source>
</evidence>
<feature type="binding site" evidence="11">
    <location>
        <begin position="66"/>
        <end position="68"/>
    </location>
    <ligand>
        <name>FMN</name>
        <dbReference type="ChEBI" id="CHEBI:58210"/>
    </ligand>
</feature>
<evidence type="ECO:0000256" key="3">
    <source>
        <dbReference type="ARBA" id="ARBA00022630"/>
    </source>
</evidence>
<evidence type="ECO:0000256" key="10">
    <source>
        <dbReference type="ARBA" id="ARBA00025810"/>
    </source>
</evidence>
<protein>
    <recommendedName>
        <fullName evidence="11">Isopentenyl-diphosphate delta-isomerase</fullName>
        <shortName evidence="11">IPP isomerase</shortName>
        <ecNumber evidence="11">5.3.3.2</ecNumber>
    </recommendedName>
    <alternativeName>
        <fullName evidence="11">Isopentenyl diphosphate:dimethylallyl diphosphate isomerase</fullName>
    </alternativeName>
    <alternativeName>
        <fullName evidence="11">Isopentenyl pyrophosphate isomerase</fullName>
    </alternativeName>
    <alternativeName>
        <fullName evidence="11">Type 2 isopentenyl diphosphate isomerase</fullName>
        <shortName evidence="11">IDI-2</shortName>
    </alternativeName>
</protein>
<evidence type="ECO:0000256" key="7">
    <source>
        <dbReference type="ARBA" id="ARBA00022857"/>
    </source>
</evidence>
<name>A0A7X2XFR7_9FIRM</name>
<evidence type="ECO:0000256" key="9">
    <source>
        <dbReference type="ARBA" id="ARBA00023235"/>
    </source>
</evidence>
<evidence type="ECO:0000313" key="15">
    <source>
        <dbReference type="Proteomes" id="UP000443070"/>
    </source>
</evidence>
<dbReference type="EC" id="5.3.3.2" evidence="11"/>
<dbReference type="InterPro" id="IPR011179">
    <property type="entry name" value="IPdP_isomerase"/>
</dbReference>
<feature type="binding site" evidence="11">
    <location>
        <begin position="284"/>
        <end position="285"/>
    </location>
    <ligand>
        <name>FMN</name>
        <dbReference type="ChEBI" id="CHEBI:58210"/>
    </ligand>
</feature>
<dbReference type="Pfam" id="PF01070">
    <property type="entry name" value="FMN_dh"/>
    <property type="match status" value="1"/>
</dbReference>
<evidence type="ECO:0000256" key="4">
    <source>
        <dbReference type="ARBA" id="ARBA00022643"/>
    </source>
</evidence>
<evidence type="ECO:0000313" key="16">
    <source>
        <dbReference type="Proteomes" id="UP000484547"/>
    </source>
</evidence>
<dbReference type="CDD" id="cd02811">
    <property type="entry name" value="IDI-2_FMN"/>
    <property type="match status" value="1"/>
</dbReference>
<dbReference type="AlphaFoldDB" id="A0A7X2XFR7"/>
<reference evidence="15 16" key="1">
    <citation type="journal article" date="2019" name="Nat. Med.">
        <title>A library of human gut bacterial isolates paired with longitudinal multiomics data enables mechanistic microbiome research.</title>
        <authorList>
            <person name="Poyet M."/>
            <person name="Groussin M."/>
            <person name="Gibbons S.M."/>
            <person name="Avila-Pacheco J."/>
            <person name="Jiang X."/>
            <person name="Kearney S.M."/>
            <person name="Perrotta A.R."/>
            <person name="Berdy B."/>
            <person name="Zhao S."/>
            <person name="Lieberman T.D."/>
            <person name="Swanson P.K."/>
            <person name="Smith M."/>
            <person name="Roesemann S."/>
            <person name="Alexander J.E."/>
            <person name="Rich S.A."/>
            <person name="Livny J."/>
            <person name="Vlamakis H."/>
            <person name="Clish C."/>
            <person name="Bullock K."/>
            <person name="Deik A."/>
            <person name="Scott J."/>
            <person name="Pierce K.A."/>
            <person name="Xavier R.J."/>
            <person name="Alm E.J."/>
        </authorList>
    </citation>
    <scope>NUCLEOTIDE SEQUENCE [LARGE SCALE GENOMIC DNA]</scope>
    <source>
        <strain evidence="13 16">BIOML-A13</strain>
        <strain evidence="14 15">BIOML-A3</strain>
    </source>
</reference>
<comment type="cofactor">
    <cofactor evidence="11">
        <name>NADPH</name>
        <dbReference type="ChEBI" id="CHEBI:57783"/>
    </cofactor>
</comment>
<sequence>MVDMSREQRKLDHIRYALELGDGPLPNGFTDMHFLHNCLPELAPADIDITTTLGGIKLSVPFLINAITGGTDNVIDINRKLAQTAKSVGAAIAVGSQYGAVKSKSSYQSFKVVREVYPNGVVFANVSALATPDEAAEAVKMLDADALQVHLNPAQELVMPEGDRNFKGLLDNMRRILEHSEVPVIVKETGCGMAAEQIKQMLVFGFTWFDIGGAGGTNFPAIEAKRFTSQKSVLAEWGINTAKTLTEAFSVCGRNDIIIASGGIRDGLTAAKAFALSADVVGMSGNILRYIIEKDIEEAQRALTDIINDLKMVMLLTGSSDLKALRNAPIYFTGELREFLLGRNYDISKISAVRKR</sequence>
<comment type="subcellular location">
    <subcellularLocation>
        <location evidence="11">Cytoplasm</location>
    </subcellularLocation>
</comment>
<feature type="binding site" evidence="11">
    <location>
        <begin position="263"/>
        <end position="265"/>
    </location>
    <ligand>
        <name>FMN</name>
        <dbReference type="ChEBI" id="CHEBI:58210"/>
    </ligand>
</feature>
<comment type="cofactor">
    <cofactor evidence="1 11">
        <name>FMN</name>
        <dbReference type="ChEBI" id="CHEBI:58210"/>
    </cofactor>
</comment>
<keyword evidence="9 11" id="KW-0413">Isomerase</keyword>
<comment type="caution">
    <text evidence="13">The sequence shown here is derived from an EMBL/GenBank/DDBJ whole genome shotgun (WGS) entry which is preliminary data.</text>
</comment>
<dbReference type="Proteomes" id="UP000443070">
    <property type="component" value="Unassembled WGS sequence"/>
</dbReference>
<dbReference type="GO" id="GO:0000287">
    <property type="term" value="F:magnesium ion binding"/>
    <property type="evidence" value="ECO:0007669"/>
    <property type="project" value="UniProtKB-UniRule"/>
</dbReference>
<dbReference type="GO" id="GO:0004452">
    <property type="term" value="F:isopentenyl-diphosphate delta-isomerase activity"/>
    <property type="evidence" value="ECO:0007669"/>
    <property type="project" value="UniProtKB-UniRule"/>
</dbReference>
<dbReference type="GO" id="GO:0008299">
    <property type="term" value="P:isoprenoid biosynthetic process"/>
    <property type="evidence" value="ECO:0007669"/>
    <property type="project" value="UniProtKB-UniRule"/>
</dbReference>
<organism evidence="13 16">
    <name type="scientific">Phascolarctobacterium faecium</name>
    <dbReference type="NCBI Taxonomy" id="33025"/>
    <lineage>
        <taxon>Bacteria</taxon>
        <taxon>Bacillati</taxon>
        <taxon>Bacillota</taxon>
        <taxon>Negativicutes</taxon>
        <taxon>Acidaminococcales</taxon>
        <taxon>Acidaminococcaceae</taxon>
        <taxon>Phascolarctobacterium</taxon>
    </lineage>
</organism>
<evidence type="ECO:0000313" key="14">
    <source>
        <dbReference type="EMBL" id="MTU03425.1"/>
    </source>
</evidence>
<dbReference type="InterPro" id="IPR013785">
    <property type="entry name" value="Aldolase_TIM"/>
</dbReference>
<dbReference type="GO" id="GO:0010181">
    <property type="term" value="F:FMN binding"/>
    <property type="evidence" value="ECO:0007669"/>
    <property type="project" value="UniProtKB-UniRule"/>
</dbReference>
<dbReference type="NCBIfam" id="TIGR02151">
    <property type="entry name" value="IPP_isom_2"/>
    <property type="match status" value="1"/>
</dbReference>
<feature type="binding site" evidence="11">
    <location>
        <begin position="9"/>
        <end position="10"/>
    </location>
    <ligand>
        <name>substrate</name>
    </ligand>
</feature>
<dbReference type="OrthoDB" id="9795032at2"/>
<comment type="subunit">
    <text evidence="10 11">Homooctamer. Dimer of tetramers.</text>
</comment>
<proteinExistence type="inferred from homology"/>
<dbReference type="Proteomes" id="UP000484547">
    <property type="component" value="Unassembled WGS sequence"/>
</dbReference>
<dbReference type="EMBL" id="WNBM01000001">
    <property type="protein sequence ID" value="MTT75293.1"/>
    <property type="molecule type" value="Genomic_DNA"/>
</dbReference>
<evidence type="ECO:0000256" key="1">
    <source>
        <dbReference type="ARBA" id="ARBA00001917"/>
    </source>
</evidence>
<keyword evidence="15" id="KW-1185">Reference proteome</keyword>
<feature type="binding site" evidence="11">
    <location>
        <position position="156"/>
    </location>
    <ligand>
        <name>Mg(2+)</name>
        <dbReference type="ChEBI" id="CHEBI:18420"/>
    </ligand>
</feature>
<keyword evidence="7 11" id="KW-0521">NADP</keyword>
<evidence type="ECO:0000259" key="12">
    <source>
        <dbReference type="Pfam" id="PF01070"/>
    </source>
</evidence>
<dbReference type="SUPFAM" id="SSF51395">
    <property type="entry name" value="FMN-linked oxidoreductases"/>
    <property type="match status" value="1"/>
</dbReference>
<dbReference type="InterPro" id="IPR000262">
    <property type="entry name" value="FMN-dep_DH"/>
</dbReference>
<dbReference type="GO" id="GO:0005737">
    <property type="term" value="C:cytoplasm"/>
    <property type="evidence" value="ECO:0007669"/>
    <property type="project" value="UniProtKB-SubCell"/>
</dbReference>
<dbReference type="HAMAP" id="MF_00354">
    <property type="entry name" value="Idi_2"/>
    <property type="match status" value="1"/>
</dbReference>
<evidence type="ECO:0000256" key="5">
    <source>
        <dbReference type="ARBA" id="ARBA00022723"/>
    </source>
</evidence>
<feature type="binding site" evidence="11">
    <location>
        <position position="125"/>
    </location>
    <ligand>
        <name>FMN</name>
        <dbReference type="ChEBI" id="CHEBI:58210"/>
    </ligand>
</feature>
<comment type="cofactor">
    <cofactor evidence="11">
        <name>Mg(2+)</name>
        <dbReference type="ChEBI" id="CHEBI:18420"/>
    </cofactor>
</comment>
<keyword evidence="2 11" id="KW-0963">Cytoplasm</keyword>
<dbReference type="PANTHER" id="PTHR43665">
    <property type="entry name" value="ISOPENTENYL-DIPHOSPHATE DELTA-ISOMERASE"/>
    <property type="match status" value="1"/>
</dbReference>
<feature type="binding site" evidence="11">
    <location>
        <position position="217"/>
    </location>
    <ligand>
        <name>FMN</name>
        <dbReference type="ChEBI" id="CHEBI:58210"/>
    </ligand>
</feature>
<dbReference type="RefSeq" id="WP_155163660.1">
    <property type="nucleotide sequence ID" value="NZ_DBFOCL010000017.1"/>
</dbReference>
<feature type="binding site" evidence="11">
    <location>
        <position position="96"/>
    </location>
    <ligand>
        <name>FMN</name>
        <dbReference type="ChEBI" id="CHEBI:58210"/>
    </ligand>
</feature>
<dbReference type="PIRSF" id="PIRSF003314">
    <property type="entry name" value="IPP_isomerase"/>
    <property type="match status" value="1"/>
</dbReference>
<keyword evidence="8 11" id="KW-0414">Isoprene biosynthesis</keyword>
<feature type="binding site" evidence="11">
    <location>
        <position position="187"/>
    </location>
    <ligand>
        <name>FMN</name>
        <dbReference type="ChEBI" id="CHEBI:58210"/>
    </ligand>
</feature>
<evidence type="ECO:0000256" key="6">
    <source>
        <dbReference type="ARBA" id="ARBA00022842"/>
    </source>
</evidence>
<gene>
    <name evidence="11" type="primary">fni</name>
    <name evidence="13" type="ORF">GMD11_03280</name>
    <name evidence="14" type="ORF">GMD18_03280</name>
</gene>
<comment type="similarity">
    <text evidence="11">Belongs to the IPP isomerase type 2 family.</text>
</comment>
<comment type="catalytic activity">
    <reaction evidence="11">
        <text>isopentenyl diphosphate = dimethylallyl diphosphate</text>
        <dbReference type="Rhea" id="RHEA:23284"/>
        <dbReference type="ChEBI" id="CHEBI:57623"/>
        <dbReference type="ChEBI" id="CHEBI:128769"/>
        <dbReference type="EC" id="5.3.3.2"/>
    </reaction>
</comment>
<feature type="binding site" evidence="11">
    <location>
        <position position="155"/>
    </location>
    <ligand>
        <name>substrate</name>
    </ligand>
</feature>
<dbReference type="PANTHER" id="PTHR43665:SF1">
    <property type="entry name" value="ISOPENTENYL-DIPHOSPHATE DELTA-ISOMERASE"/>
    <property type="match status" value="1"/>
</dbReference>
<keyword evidence="4 11" id="KW-0288">FMN</keyword>
<evidence type="ECO:0000256" key="11">
    <source>
        <dbReference type="HAMAP-Rule" id="MF_00354"/>
    </source>
</evidence>
<comment type="caution">
    <text evidence="11">Lacks conserved residue(s) required for the propagation of feature annotation.</text>
</comment>
<evidence type="ECO:0000313" key="13">
    <source>
        <dbReference type="EMBL" id="MTT75293.1"/>
    </source>
</evidence>
<dbReference type="EMBL" id="WNBW01000001">
    <property type="protein sequence ID" value="MTU03425.1"/>
    <property type="molecule type" value="Genomic_DNA"/>
</dbReference>